<feature type="compositionally biased region" description="Basic residues" evidence="1">
    <location>
        <begin position="40"/>
        <end position="53"/>
    </location>
</feature>
<organism evidence="2">
    <name type="scientific">Siphoviridae sp. ctnpt50</name>
    <dbReference type="NCBI Taxonomy" id="2827941"/>
    <lineage>
        <taxon>Viruses</taxon>
        <taxon>Duplodnaviria</taxon>
        <taxon>Heunggongvirae</taxon>
        <taxon>Uroviricota</taxon>
        <taxon>Caudoviricetes</taxon>
    </lineage>
</organism>
<evidence type="ECO:0000256" key="1">
    <source>
        <dbReference type="SAM" id="MobiDB-lite"/>
    </source>
</evidence>
<accession>A0A8S5SDS2</accession>
<feature type="region of interest" description="Disordered" evidence="1">
    <location>
        <begin position="34"/>
        <end position="53"/>
    </location>
</feature>
<name>A0A8S5SDS2_9CAUD</name>
<sequence>MGSGSNKRSATKIKFWFWYILDRQTKFGRGSRDLGVGGVKGRRRVKRKNMPRH</sequence>
<reference evidence="2" key="1">
    <citation type="journal article" date="2021" name="Proc. Natl. Acad. Sci. U.S.A.">
        <title>A Catalog of Tens of Thousands of Viruses from Human Metagenomes Reveals Hidden Associations with Chronic Diseases.</title>
        <authorList>
            <person name="Tisza M.J."/>
            <person name="Buck C.B."/>
        </authorList>
    </citation>
    <scope>NUCLEOTIDE SEQUENCE</scope>
    <source>
        <strain evidence="2">Ctnpt50</strain>
    </source>
</reference>
<evidence type="ECO:0000313" key="2">
    <source>
        <dbReference type="EMBL" id="DAF49113.1"/>
    </source>
</evidence>
<proteinExistence type="predicted"/>
<dbReference type="EMBL" id="BK032577">
    <property type="protein sequence ID" value="DAF49113.1"/>
    <property type="molecule type" value="Genomic_DNA"/>
</dbReference>
<protein>
    <submittedName>
        <fullName evidence="2">Uncharacterized protein</fullName>
    </submittedName>
</protein>